<evidence type="ECO:0000256" key="2">
    <source>
        <dbReference type="ARBA" id="ARBA00022723"/>
    </source>
</evidence>
<feature type="compositionally biased region" description="Basic residues" evidence="9">
    <location>
        <begin position="242"/>
        <end position="263"/>
    </location>
</feature>
<dbReference type="SUPFAM" id="SSF57756">
    <property type="entry name" value="Retrovirus zinc finger-like domains"/>
    <property type="match status" value="1"/>
</dbReference>
<evidence type="ECO:0000256" key="6">
    <source>
        <dbReference type="ARBA" id="ARBA00023175"/>
    </source>
</evidence>
<dbReference type="GO" id="GO:0004190">
    <property type="term" value="F:aspartic-type endopeptidase activity"/>
    <property type="evidence" value="ECO:0007669"/>
    <property type="project" value="UniProtKB-KW"/>
</dbReference>
<dbReference type="SUPFAM" id="SSF52540">
    <property type="entry name" value="P-loop containing nucleoside triphosphate hydrolases"/>
    <property type="match status" value="1"/>
</dbReference>
<dbReference type="InterPro" id="IPR012337">
    <property type="entry name" value="RNaseH-like_sf"/>
</dbReference>
<dbReference type="GO" id="GO:0015074">
    <property type="term" value="P:DNA integration"/>
    <property type="evidence" value="ECO:0007669"/>
    <property type="project" value="InterPro"/>
</dbReference>
<dbReference type="Pfam" id="PF14223">
    <property type="entry name" value="Retrotran_gag_2"/>
    <property type="match status" value="1"/>
</dbReference>
<gene>
    <name evidence="13" type="ORF">OSB04_un001098</name>
</gene>
<feature type="domain" description="Myosin motor" evidence="12">
    <location>
        <begin position="1426"/>
        <end position="1476"/>
    </location>
</feature>
<dbReference type="InterPro" id="IPR001584">
    <property type="entry name" value="Integrase_cat-core"/>
</dbReference>
<evidence type="ECO:0000256" key="8">
    <source>
        <dbReference type="PROSITE-ProRule" id="PRU00782"/>
    </source>
</evidence>
<comment type="caution">
    <text evidence="13">The sequence shown here is derived from an EMBL/GenBank/DDBJ whole genome shotgun (WGS) entry which is preliminary data.</text>
</comment>
<evidence type="ECO:0000256" key="1">
    <source>
        <dbReference type="ARBA" id="ARBA00022670"/>
    </source>
</evidence>
<dbReference type="Gene3D" id="4.10.60.10">
    <property type="entry name" value="Zinc finger, CCHC-type"/>
    <property type="match status" value="1"/>
</dbReference>
<dbReference type="PANTHER" id="PTHR42648">
    <property type="entry name" value="TRANSPOSASE, PUTATIVE-RELATED"/>
    <property type="match status" value="1"/>
</dbReference>
<dbReference type="InterPro" id="IPR025724">
    <property type="entry name" value="GAG-pre-integrase_dom"/>
</dbReference>
<evidence type="ECO:0008006" key="15">
    <source>
        <dbReference type="Google" id="ProtNLM"/>
    </source>
</evidence>
<dbReference type="SUPFAM" id="SSF53098">
    <property type="entry name" value="Ribonuclease H-like"/>
    <property type="match status" value="1"/>
</dbReference>
<accession>A0AA38W205</accession>
<evidence type="ECO:0000256" key="3">
    <source>
        <dbReference type="ARBA" id="ARBA00022750"/>
    </source>
</evidence>
<keyword evidence="2" id="KW-0479">Metal-binding</keyword>
<dbReference type="GO" id="GO:0016459">
    <property type="term" value="C:myosin complex"/>
    <property type="evidence" value="ECO:0007669"/>
    <property type="project" value="UniProtKB-KW"/>
</dbReference>
<keyword evidence="14" id="KW-1185">Reference proteome</keyword>
<keyword evidence="8" id="KW-0009">Actin-binding</keyword>
<dbReference type="GO" id="GO:0006508">
    <property type="term" value="P:proteolysis"/>
    <property type="evidence" value="ECO:0007669"/>
    <property type="project" value="UniProtKB-KW"/>
</dbReference>
<sequence>MVDEENPFGTGSSNQSQKSYQEGTFNLSGAGIRIQTWNGDGDFSKWQFTTSAALRKNGVHPVVFAKDELDPNMSELKAREMEAWAFTTLQMAMGENVISEIVSEKTASGIWSKLENLYLKKTLTNRLLLMRSCLFFKMKEGATIKSHMTEFEDIVMKLKATDALLGKDEEALAMILLYSLPEKYSHFTNSFIYGRDTLSLSDVKAGMISEDQRIQMRISNSPGENYNQGLFAARGREDNRSTRGRNRGRSQSRRPGSRGKSKTRGNCNYCHKPGHWVKDCPSLKNKDKDNTVAAAAEEEVAFCAEEEVAFCAEDDEDAFCVTVTPPHADRRWVLDTGASCHMTPFRDCFATFKKLEGNSIRMGNGTSCVTQGIGTVKIKMFDGCIRTFKNVKFVPSMTRSLISVGQLSRAGCRVRIEDENLRISRGSIILMKGKLAENNIFHLSGETLSSESCVAEIPQNLDARLWHLRLGHTSAKNLEILRKRNLIKVSGPASLDFCSGCVEGKQTRVSFGVGKHNTKGILDYVHTDVWGPSSTPSMSGGKYFVSFIDDFSHKLWVYVLKLKSDVFETFKTWLARVEVETGKKLKVLRSDNGGEFTSGNFKDFCSSKGIHRHYTTPGDPQSNGVAERMNRTLLEKVRCMLLTSGFPKSFWAEALNTAVHIVNRLPCSAIGGKIPEEVWRGKRNICLKYIRVFGCPVYFHVSGQDKLDPKAIKGSLLGYTDGIKGYRIWNPLTRKVVHSRHVRFNEPDLLESQDSQSSQDPEFVTTVAPTADDVETVVCPNNPSSSTLDVVPESPAVEEVIPPVTSTSDSEEEILNDGGDQGDTIPVVEPTRRSQRTTRPPNRYGDWDFANMSFTDQLEFALHVGQEEPLDIKEALASTHSSKWLVAMQEEMESLLKNNTWDLCPLPKGNHAIPNKWVFKVKDGNRYKARLVAKGFAQRKGIEYDDIFAPVVRHTSIRVLLAIVAIHDLELEQLDVKTAFLHGDLEETIYMKQPDGFVSDSNPDYVCKLKKSLYGLKQSPRQWYKKFDLFMLSLGFERSEKDACVYHRQSDGIFTYLLLYVDDMLIACRDPSEIVRLKDKLKSEFEMKDLGAAQKILGMEIVRDRKSRTLRLTQGEYIQKILKRFNLDGAKTSSTPLPKHIKISSEDCPKDDKEKAEMLKVPYASAVGSLMYAMVCTRPDLAHCVGVVSRFLANPGRSHWTAVKTAFRYLKGTETHGLIFGLHKDCEIVGFCDSDYAGDRDGWRSTSGYVFTLGGTAISWRSRLQSIVALSTTEAELVAAVESAKEAVYLKELLNDLGLEQSSVRIFCDNQSAIHLATNLAFSPRTKHINVRDAYLARLHEAKIVYLQKVLTDDNAADMFTKSLPPAKFEHCSNLIQLHCSLEDFMLLALTGDGRAEARHGQNAFLLPRNNLYQLFVRGFGSCFGFASQSILVSGESGAGKTETTKMLIRYLAFMGGRSRTEGRTIEQQVLEVTNE</sequence>
<dbReference type="PANTHER" id="PTHR42648:SF28">
    <property type="entry name" value="TRANSPOSON-ENCODED PROTEIN WITH RIBONUCLEASE H-LIKE AND RETROVIRUS ZINC FINGER-LIKE DOMAINS"/>
    <property type="match status" value="1"/>
</dbReference>
<dbReference type="InterPro" id="IPR039537">
    <property type="entry name" value="Retrotran_Ty1/copia-like"/>
</dbReference>
<keyword evidence="5 8" id="KW-0518">Myosin</keyword>
<feature type="compositionally biased region" description="Polar residues" evidence="9">
    <location>
        <begin position="218"/>
        <end position="228"/>
    </location>
</feature>
<feature type="binding site" evidence="8">
    <location>
        <begin position="1435"/>
        <end position="1442"/>
    </location>
    <ligand>
        <name>ATP</name>
        <dbReference type="ChEBI" id="CHEBI:30616"/>
    </ligand>
</feature>
<evidence type="ECO:0000259" key="11">
    <source>
        <dbReference type="PROSITE" id="PS50994"/>
    </source>
</evidence>
<evidence type="ECO:0000256" key="5">
    <source>
        <dbReference type="ARBA" id="ARBA00023123"/>
    </source>
</evidence>
<dbReference type="Pfam" id="PF25597">
    <property type="entry name" value="SH3_retrovirus"/>
    <property type="match status" value="1"/>
</dbReference>
<keyword evidence="6 8" id="KW-0505">Motor protein</keyword>
<dbReference type="InterPro" id="IPR054722">
    <property type="entry name" value="PolX-like_BBD"/>
</dbReference>
<dbReference type="Pfam" id="PF07727">
    <property type="entry name" value="RVT_2"/>
    <property type="match status" value="1"/>
</dbReference>
<dbReference type="Gene3D" id="3.30.420.10">
    <property type="entry name" value="Ribonuclease H-like superfamily/Ribonuclease H"/>
    <property type="match status" value="1"/>
</dbReference>
<dbReference type="EMBL" id="JARYMX010000137">
    <property type="protein sequence ID" value="KAJ9535745.1"/>
    <property type="molecule type" value="Genomic_DNA"/>
</dbReference>
<dbReference type="InterPro" id="IPR001609">
    <property type="entry name" value="Myosin_head_motor_dom-like"/>
</dbReference>
<dbReference type="InterPro" id="IPR001878">
    <property type="entry name" value="Znf_CCHC"/>
</dbReference>
<dbReference type="CDD" id="cd09272">
    <property type="entry name" value="RNase_HI_RT_Ty1"/>
    <property type="match status" value="1"/>
</dbReference>
<dbReference type="Pfam" id="PF00063">
    <property type="entry name" value="Myosin_head"/>
    <property type="match status" value="1"/>
</dbReference>
<dbReference type="InterPro" id="IPR043502">
    <property type="entry name" value="DNA/RNA_pol_sf"/>
</dbReference>
<dbReference type="SUPFAM" id="SSF56672">
    <property type="entry name" value="DNA/RNA polymerases"/>
    <property type="match status" value="1"/>
</dbReference>
<dbReference type="Proteomes" id="UP001172457">
    <property type="component" value="Unassembled WGS sequence"/>
</dbReference>
<evidence type="ECO:0000256" key="4">
    <source>
        <dbReference type="ARBA" id="ARBA00022801"/>
    </source>
</evidence>
<evidence type="ECO:0000259" key="10">
    <source>
        <dbReference type="PROSITE" id="PS50158"/>
    </source>
</evidence>
<dbReference type="InterPro" id="IPR036397">
    <property type="entry name" value="RNaseH_sf"/>
</dbReference>
<keyword evidence="7" id="KW-0863">Zinc-finger</keyword>
<feature type="region of interest" description="Disordered" evidence="9">
    <location>
        <begin position="218"/>
        <end position="266"/>
    </location>
</feature>
<dbReference type="InterPro" id="IPR027417">
    <property type="entry name" value="P-loop_NTPase"/>
</dbReference>
<keyword evidence="4" id="KW-0378">Hydrolase</keyword>
<dbReference type="GO" id="GO:0003676">
    <property type="term" value="F:nucleic acid binding"/>
    <property type="evidence" value="ECO:0007669"/>
    <property type="project" value="InterPro"/>
</dbReference>
<evidence type="ECO:0000313" key="14">
    <source>
        <dbReference type="Proteomes" id="UP001172457"/>
    </source>
</evidence>
<evidence type="ECO:0000313" key="13">
    <source>
        <dbReference type="EMBL" id="KAJ9535745.1"/>
    </source>
</evidence>
<dbReference type="Pfam" id="PF00665">
    <property type="entry name" value="rve"/>
    <property type="match status" value="1"/>
</dbReference>
<dbReference type="Pfam" id="PF13976">
    <property type="entry name" value="gag_pre-integrs"/>
    <property type="match status" value="1"/>
</dbReference>
<proteinExistence type="inferred from homology"/>
<dbReference type="InterPro" id="IPR057670">
    <property type="entry name" value="SH3_retrovirus"/>
</dbReference>
<name>A0AA38W205_9ASTR</name>
<dbReference type="GO" id="GO:0003779">
    <property type="term" value="F:actin binding"/>
    <property type="evidence" value="ECO:0007669"/>
    <property type="project" value="UniProtKB-KW"/>
</dbReference>
<keyword evidence="3" id="KW-0064">Aspartyl protease</keyword>
<dbReference type="GO" id="GO:0003774">
    <property type="term" value="F:cytoskeletal motor activity"/>
    <property type="evidence" value="ECO:0007669"/>
    <property type="project" value="UniProtKB-UniRule"/>
</dbReference>
<evidence type="ECO:0000259" key="12">
    <source>
        <dbReference type="PROSITE" id="PS51456"/>
    </source>
</evidence>
<keyword evidence="7" id="KW-0862">Zinc</keyword>
<comment type="caution">
    <text evidence="8">Lacks conserved residue(s) required for the propagation of feature annotation.</text>
</comment>
<evidence type="ECO:0000256" key="7">
    <source>
        <dbReference type="PROSITE-ProRule" id="PRU00047"/>
    </source>
</evidence>
<keyword evidence="1" id="KW-0645">Protease</keyword>
<feature type="domain" description="CCHC-type" evidence="10">
    <location>
        <begin position="267"/>
        <end position="282"/>
    </location>
</feature>
<keyword evidence="8" id="KW-0547">Nucleotide-binding</keyword>
<dbReference type="SMART" id="SM00343">
    <property type="entry name" value="ZnF_C2HC"/>
    <property type="match status" value="1"/>
</dbReference>
<reference evidence="13" key="1">
    <citation type="submission" date="2023-03" db="EMBL/GenBank/DDBJ databases">
        <title>Chromosome-scale reference genome and RAD-based genetic map of yellow starthistle (Centaurea solstitialis) reveal putative structural variation and QTLs associated with invader traits.</title>
        <authorList>
            <person name="Reatini B."/>
            <person name="Cang F.A."/>
            <person name="Jiang Q."/>
            <person name="Mckibben M.T.W."/>
            <person name="Barker M.S."/>
            <person name="Rieseberg L.H."/>
            <person name="Dlugosch K.M."/>
        </authorList>
    </citation>
    <scope>NUCLEOTIDE SEQUENCE</scope>
    <source>
        <strain evidence="13">CAN-66</strain>
        <tissue evidence="13">Leaf</tissue>
    </source>
</reference>
<evidence type="ECO:0000256" key="9">
    <source>
        <dbReference type="SAM" id="MobiDB-lite"/>
    </source>
</evidence>
<protein>
    <recommendedName>
        <fullName evidence="15">Gag-pol polyprotein</fullName>
    </recommendedName>
</protein>
<organism evidence="13 14">
    <name type="scientific">Centaurea solstitialis</name>
    <name type="common">yellow star-thistle</name>
    <dbReference type="NCBI Taxonomy" id="347529"/>
    <lineage>
        <taxon>Eukaryota</taxon>
        <taxon>Viridiplantae</taxon>
        <taxon>Streptophyta</taxon>
        <taxon>Embryophyta</taxon>
        <taxon>Tracheophyta</taxon>
        <taxon>Spermatophyta</taxon>
        <taxon>Magnoliopsida</taxon>
        <taxon>eudicotyledons</taxon>
        <taxon>Gunneridae</taxon>
        <taxon>Pentapetalae</taxon>
        <taxon>asterids</taxon>
        <taxon>campanulids</taxon>
        <taxon>Asterales</taxon>
        <taxon>Asteraceae</taxon>
        <taxon>Carduoideae</taxon>
        <taxon>Cardueae</taxon>
        <taxon>Centaureinae</taxon>
        <taxon>Centaurea</taxon>
    </lineage>
</organism>
<dbReference type="PROSITE" id="PS50158">
    <property type="entry name" value="ZF_CCHC"/>
    <property type="match status" value="1"/>
</dbReference>
<dbReference type="InterPro" id="IPR036875">
    <property type="entry name" value="Znf_CCHC_sf"/>
</dbReference>
<feature type="domain" description="Integrase catalytic" evidence="11">
    <location>
        <begin position="511"/>
        <end position="683"/>
    </location>
</feature>
<dbReference type="GO" id="GO:0008270">
    <property type="term" value="F:zinc ion binding"/>
    <property type="evidence" value="ECO:0007669"/>
    <property type="project" value="UniProtKB-KW"/>
</dbReference>
<dbReference type="InterPro" id="IPR013103">
    <property type="entry name" value="RVT_2"/>
</dbReference>
<keyword evidence="8" id="KW-0067">ATP-binding</keyword>
<feature type="region of interest" description="Disordered" evidence="9">
    <location>
        <begin position="803"/>
        <end position="844"/>
    </location>
</feature>
<dbReference type="PROSITE" id="PS50994">
    <property type="entry name" value="INTEGRASE"/>
    <property type="match status" value="1"/>
</dbReference>
<comment type="similarity">
    <text evidence="8">Belongs to the TRAFAC class myosin-kinesin ATPase superfamily. Myosin family.</text>
</comment>
<dbReference type="Gene3D" id="3.40.850.10">
    <property type="entry name" value="Kinesin motor domain"/>
    <property type="match status" value="1"/>
</dbReference>
<dbReference type="InterPro" id="IPR036961">
    <property type="entry name" value="Kinesin_motor_dom_sf"/>
</dbReference>
<dbReference type="PROSITE" id="PS51456">
    <property type="entry name" value="MYOSIN_MOTOR"/>
    <property type="match status" value="1"/>
</dbReference>
<dbReference type="GO" id="GO:0005524">
    <property type="term" value="F:ATP binding"/>
    <property type="evidence" value="ECO:0007669"/>
    <property type="project" value="UniProtKB-UniRule"/>
</dbReference>
<dbReference type="Pfam" id="PF22936">
    <property type="entry name" value="Pol_BBD"/>
    <property type="match status" value="1"/>
</dbReference>